<comment type="caution">
    <text evidence="15">The sequence shown here is derived from an EMBL/GenBank/DDBJ whole genome shotgun (WGS) entry which is preliminary data.</text>
</comment>
<dbReference type="InterPro" id="IPR005838">
    <property type="entry name" value="T3SS_IM_P"/>
</dbReference>
<keyword evidence="15" id="KW-0282">Flagellum</keyword>
<evidence type="ECO:0000256" key="12">
    <source>
        <dbReference type="ARBA" id="ARBA00023143"/>
    </source>
</evidence>
<dbReference type="PRINTS" id="PR00951">
    <property type="entry name" value="FLGBIOSNFLIP"/>
</dbReference>
<feature type="transmembrane region" description="Helical" evidence="14">
    <location>
        <begin position="178"/>
        <end position="200"/>
    </location>
</feature>
<organism evidence="15 16">
    <name type="scientific">Bacillus cereus</name>
    <dbReference type="NCBI Taxonomy" id="1396"/>
    <lineage>
        <taxon>Bacteria</taxon>
        <taxon>Bacillati</taxon>
        <taxon>Bacillota</taxon>
        <taxon>Bacilli</taxon>
        <taxon>Bacillales</taxon>
        <taxon>Bacillaceae</taxon>
        <taxon>Bacillus</taxon>
        <taxon>Bacillus cereus group</taxon>
    </lineage>
</organism>
<dbReference type="EMBL" id="LJKE01000015">
    <property type="protein sequence ID" value="KZD72074.1"/>
    <property type="molecule type" value="Genomic_DNA"/>
</dbReference>
<dbReference type="PRINTS" id="PR01302">
    <property type="entry name" value="TYPE3IMPPROT"/>
</dbReference>
<dbReference type="PATRIC" id="fig|1396.535.peg.4287"/>
<sequence length="233" mass="25692">MGVFVLPDMAFAESFGVNVDFGNQQDMTTSVKTFILVGILGLAPFFLMALTPYPYIATILGLVKQGLGANTVPPPQVLTSMALFMTLFVMGPVVSDVYSNAYKPYSEKKITFEQSIKEAEKPIRKYMLKHTEEKDIITLLKVKKEDKPKKPEDLSFWTLVPAYVLSMINGALLKGAFLMLAFVVIDIVVGAVLMFLGMMMLPPNIVSTPIKIILFIGAGGFTTLMELVLKTLH</sequence>
<evidence type="ECO:0000256" key="3">
    <source>
        <dbReference type="ARBA" id="ARBA00006257"/>
    </source>
</evidence>
<evidence type="ECO:0000256" key="4">
    <source>
        <dbReference type="ARBA" id="ARBA00021714"/>
    </source>
</evidence>
<proteinExistence type="inferred from homology"/>
<dbReference type="PANTHER" id="PTHR30587">
    <property type="entry name" value="FLAGELLAR BIOSYNTHETIC PROTEIN FLIP"/>
    <property type="match status" value="1"/>
</dbReference>
<keyword evidence="9" id="KW-0653">Protein transport</keyword>
<dbReference type="GO" id="GO:0044781">
    <property type="term" value="P:bacterial-type flagellum organization"/>
    <property type="evidence" value="ECO:0007669"/>
    <property type="project" value="UniProtKB-KW"/>
</dbReference>
<keyword evidence="7 14" id="KW-0812">Transmembrane</keyword>
<dbReference type="GO" id="GO:0005886">
    <property type="term" value="C:plasma membrane"/>
    <property type="evidence" value="ECO:0007669"/>
    <property type="project" value="UniProtKB-SubCell"/>
</dbReference>
<dbReference type="PANTHER" id="PTHR30587:SF0">
    <property type="entry name" value="FLAGELLAR BIOSYNTHETIC PROTEIN FLIP"/>
    <property type="match status" value="1"/>
</dbReference>
<evidence type="ECO:0000313" key="16">
    <source>
        <dbReference type="Proteomes" id="UP000076482"/>
    </source>
</evidence>
<dbReference type="InterPro" id="IPR005837">
    <property type="entry name" value="FliP"/>
</dbReference>
<evidence type="ECO:0000256" key="2">
    <source>
        <dbReference type="ARBA" id="ARBA00004651"/>
    </source>
</evidence>
<comment type="subcellular location">
    <subcellularLocation>
        <location evidence="1">Bacterial flagellum basal body</location>
    </subcellularLocation>
    <subcellularLocation>
        <location evidence="2">Cell membrane</location>
        <topology evidence="2">Multi-pass membrane protein</topology>
    </subcellularLocation>
</comment>
<feature type="transmembrane region" description="Helical" evidence="14">
    <location>
        <begin position="212"/>
        <end position="229"/>
    </location>
</feature>
<evidence type="ECO:0000256" key="5">
    <source>
        <dbReference type="ARBA" id="ARBA00022448"/>
    </source>
</evidence>
<dbReference type="Pfam" id="PF00813">
    <property type="entry name" value="FliP"/>
    <property type="match status" value="1"/>
</dbReference>
<keyword evidence="5" id="KW-0813">Transport</keyword>
<evidence type="ECO:0000256" key="7">
    <source>
        <dbReference type="ARBA" id="ARBA00022692"/>
    </source>
</evidence>
<keyword evidence="13" id="KW-1006">Bacterial flagellum protein export</keyword>
<evidence type="ECO:0000256" key="6">
    <source>
        <dbReference type="ARBA" id="ARBA00022475"/>
    </source>
</evidence>
<evidence type="ECO:0000256" key="13">
    <source>
        <dbReference type="ARBA" id="ARBA00023225"/>
    </source>
</evidence>
<keyword evidence="10 14" id="KW-1133">Transmembrane helix</keyword>
<comment type="similarity">
    <text evidence="3">Belongs to the FliP/MopC/SpaP family.</text>
</comment>
<dbReference type="GO" id="GO:0009425">
    <property type="term" value="C:bacterial-type flagellum basal body"/>
    <property type="evidence" value="ECO:0007669"/>
    <property type="project" value="UniProtKB-SubCell"/>
</dbReference>
<feature type="transmembrane region" description="Helical" evidence="14">
    <location>
        <begin position="77"/>
        <end position="99"/>
    </location>
</feature>
<keyword evidence="12" id="KW-0975">Bacterial flagellum</keyword>
<keyword evidence="15" id="KW-0969">Cilium</keyword>
<evidence type="ECO:0000256" key="10">
    <source>
        <dbReference type="ARBA" id="ARBA00022989"/>
    </source>
</evidence>
<feature type="transmembrane region" description="Helical" evidence="14">
    <location>
        <begin position="34"/>
        <end position="57"/>
    </location>
</feature>
<keyword evidence="15" id="KW-0966">Cell projection</keyword>
<dbReference type="Proteomes" id="UP000076482">
    <property type="component" value="Unassembled WGS sequence"/>
</dbReference>
<reference evidence="15 16" key="1">
    <citation type="submission" date="2015-09" db="EMBL/GenBank/DDBJ databases">
        <title>Bacillus cereus food isolates.</title>
        <authorList>
            <person name="Boekhorst J."/>
        </authorList>
    </citation>
    <scope>NUCLEOTIDE SEQUENCE [LARGE SCALE GENOMIC DNA]</scope>
    <source>
        <strain evidence="15 16">B4088</strain>
    </source>
</reference>
<evidence type="ECO:0000256" key="11">
    <source>
        <dbReference type="ARBA" id="ARBA00023136"/>
    </source>
</evidence>
<keyword evidence="6" id="KW-1003">Cell membrane</keyword>
<protein>
    <recommendedName>
        <fullName evidence="4">Flagellar biosynthetic protein FliP</fullName>
    </recommendedName>
</protein>
<evidence type="ECO:0000256" key="1">
    <source>
        <dbReference type="ARBA" id="ARBA00004117"/>
    </source>
</evidence>
<dbReference type="AlphaFoldDB" id="A0A161TAB5"/>
<keyword evidence="8" id="KW-1005">Bacterial flagellum biogenesis</keyword>
<dbReference type="GO" id="GO:0009306">
    <property type="term" value="P:protein secretion"/>
    <property type="evidence" value="ECO:0007669"/>
    <property type="project" value="InterPro"/>
</dbReference>
<evidence type="ECO:0000313" key="15">
    <source>
        <dbReference type="EMBL" id="KZD72074.1"/>
    </source>
</evidence>
<gene>
    <name evidence="15" type="ORF">B4088_0535</name>
</gene>
<accession>A0A161TAB5</accession>
<evidence type="ECO:0000256" key="8">
    <source>
        <dbReference type="ARBA" id="ARBA00022795"/>
    </source>
</evidence>
<evidence type="ECO:0000256" key="14">
    <source>
        <dbReference type="SAM" id="Phobius"/>
    </source>
</evidence>
<name>A0A161TAB5_BACCE</name>
<evidence type="ECO:0000256" key="9">
    <source>
        <dbReference type="ARBA" id="ARBA00022927"/>
    </source>
</evidence>
<keyword evidence="11 14" id="KW-0472">Membrane</keyword>